<dbReference type="SUPFAM" id="SSF54236">
    <property type="entry name" value="Ubiquitin-like"/>
    <property type="match status" value="1"/>
</dbReference>
<dbReference type="Gene3D" id="3.10.20.90">
    <property type="entry name" value="Phosphatidylinositol 3-kinase Catalytic Subunit, Chain A, domain 1"/>
    <property type="match status" value="1"/>
</dbReference>
<dbReference type="InterPro" id="IPR000626">
    <property type="entry name" value="Ubiquitin-like_dom"/>
</dbReference>
<feature type="compositionally biased region" description="Basic and acidic residues" evidence="1">
    <location>
        <begin position="56"/>
        <end position="65"/>
    </location>
</feature>
<name>A0A667GRB8_LYNCA</name>
<accession>A0A667GRB8</accession>
<dbReference type="PROSITE" id="PS50053">
    <property type="entry name" value="UBIQUITIN_2"/>
    <property type="match status" value="1"/>
</dbReference>
<feature type="compositionally biased region" description="Acidic residues" evidence="1">
    <location>
        <begin position="35"/>
        <end position="51"/>
    </location>
</feature>
<dbReference type="GO" id="GO:0030317">
    <property type="term" value="P:flagellated sperm motility"/>
    <property type="evidence" value="ECO:0007669"/>
    <property type="project" value="TreeGrafter"/>
</dbReference>
<evidence type="ECO:0000313" key="3">
    <source>
        <dbReference type="Ensembl" id="ENSLCNP00005010743.1"/>
    </source>
</evidence>
<feature type="domain" description="Ubiquitin-like" evidence="2">
    <location>
        <begin position="141"/>
        <end position="209"/>
    </location>
</feature>
<feature type="region of interest" description="Disordered" evidence="1">
    <location>
        <begin position="1"/>
        <end position="79"/>
    </location>
</feature>
<evidence type="ECO:0000256" key="1">
    <source>
        <dbReference type="SAM" id="MobiDB-lite"/>
    </source>
</evidence>
<reference evidence="3" key="1">
    <citation type="submission" date="2025-08" db="UniProtKB">
        <authorList>
            <consortium name="Ensembl"/>
        </authorList>
    </citation>
    <scope>IDENTIFICATION</scope>
</reference>
<sequence length="741" mass="86085">MSDQKEEFVAQNTVNASEENDDALETINIPVPSEELPESDQTEDNESEVELSGEGHGTHAEEESSQRLPSLEPNDEEQPVGEVMLPKHASYSPRHSPKHYRTEYDNAMLPARGYSGSLTLLNKIKAIKESLKTSMKDSLATVKVVLFPVGQEIIMPFKIDSIVKYLKDHFSYVLSIPSNVLQMRYSGIILKNNETLLQHGVKPQDIVQVEIFSTDPDLFPIKRVDGLSDASHIITVRVQTGIAQYQDVAVEIIKSDFHKPFLGGFRHRITGVEYHNAGTQTVPKKITKKDYAFCRDTQTVFQRKKLQQTTNTTSTQMTKIGVYVSNMTDKLVTPGKYFSAAEYHAQRLQAVIVLQTYYRRWHAKVMVENLRRQKMLRLKWEAEEEQRKIREKEEWMKLDYHRRHNPQTKEDFELLYNALELWRQEELARINQSFTGAERKAALCELLEKETQIIASIGRHRYIAYTANQEALIQAFLDKCSAPKVWRTFSGKIIEMDTQFTIRARELQNIYKCIMLKNISQDERLDVLLTLKHTVKVPQDPLKFYKKIYFCLSCQLYLPSTEFAVSSTSHRAYRCRNCINLDNETRQRESFLKYKCLLQRLYYSEANYEDDSKIAFLMKLEDIQYLIENIWASQSALSAWNDLHDLVMVRWDKSLEWSPWNCILLTKDESIAHLKLTSVEEGYEPSFIHKIKHKHILAKNYFSQIPVLASFILDDGEIDEIRKKYHSETTPKIIVSQRPSP</sequence>
<protein>
    <submittedName>
        <fullName evidence="3">IQ motif and ubiquitin domain containing</fullName>
    </submittedName>
</protein>
<gene>
    <name evidence="3" type="primary">IQUB</name>
</gene>
<dbReference type="GO" id="GO:0001669">
    <property type="term" value="C:acrosomal vesicle"/>
    <property type="evidence" value="ECO:0007669"/>
    <property type="project" value="TreeGrafter"/>
</dbReference>
<dbReference type="Ensembl" id="ENSLCNT00005012054.1">
    <property type="protein sequence ID" value="ENSLCNP00005010743.1"/>
    <property type="gene ID" value="ENSLCNG00005007000.1"/>
</dbReference>
<keyword evidence="4" id="KW-1185">Reference proteome</keyword>
<dbReference type="Proteomes" id="UP000472241">
    <property type="component" value="Unplaced"/>
</dbReference>
<proteinExistence type="predicted"/>
<dbReference type="Pfam" id="PF25805">
    <property type="entry name" value="IQUB"/>
    <property type="match status" value="1"/>
</dbReference>
<dbReference type="PANTHER" id="PTHR21074:SF0">
    <property type="entry name" value="IQ AND UBIQUITIN-LIKE DOMAIN-CONTAINING PROTEIN"/>
    <property type="match status" value="1"/>
</dbReference>
<dbReference type="GO" id="GO:0060271">
    <property type="term" value="P:cilium assembly"/>
    <property type="evidence" value="ECO:0007669"/>
    <property type="project" value="TreeGrafter"/>
</dbReference>
<dbReference type="AlphaFoldDB" id="A0A667GRB8"/>
<organism evidence="3 4">
    <name type="scientific">Lynx canadensis</name>
    <name type="common">Canada lynx</name>
    <name type="synonym">Felis canadensis</name>
    <dbReference type="NCBI Taxonomy" id="61383"/>
    <lineage>
        <taxon>Eukaryota</taxon>
        <taxon>Metazoa</taxon>
        <taxon>Chordata</taxon>
        <taxon>Craniata</taxon>
        <taxon>Vertebrata</taxon>
        <taxon>Euteleostomi</taxon>
        <taxon>Mammalia</taxon>
        <taxon>Eutheria</taxon>
        <taxon>Laurasiatheria</taxon>
        <taxon>Carnivora</taxon>
        <taxon>Feliformia</taxon>
        <taxon>Felidae</taxon>
        <taxon>Felinae</taxon>
        <taxon>Lynx</taxon>
    </lineage>
</organism>
<evidence type="ECO:0000313" key="4">
    <source>
        <dbReference type="Proteomes" id="UP000472241"/>
    </source>
</evidence>
<reference evidence="3" key="2">
    <citation type="submission" date="2025-09" db="UniProtKB">
        <authorList>
            <consortium name="Ensembl"/>
        </authorList>
    </citation>
    <scope>IDENTIFICATION</scope>
</reference>
<dbReference type="InterPro" id="IPR029071">
    <property type="entry name" value="Ubiquitin-like_domsf"/>
</dbReference>
<dbReference type="PANTHER" id="PTHR21074">
    <property type="entry name" value="IQ AND UBIQUITIN-LIKE DOMAIN-CONTAINING PROTEIN"/>
    <property type="match status" value="1"/>
</dbReference>
<dbReference type="InterPro" id="IPR037695">
    <property type="entry name" value="IQUB"/>
</dbReference>
<dbReference type="GO" id="GO:0031514">
    <property type="term" value="C:motile cilium"/>
    <property type="evidence" value="ECO:0007669"/>
    <property type="project" value="TreeGrafter"/>
</dbReference>
<dbReference type="InterPro" id="IPR057887">
    <property type="entry name" value="IQUB_helical"/>
</dbReference>
<evidence type="ECO:0000259" key="2">
    <source>
        <dbReference type="PROSITE" id="PS50053"/>
    </source>
</evidence>